<gene>
    <name evidence="1" type="ORF">DERYTH_LOCUS19646</name>
</gene>
<feature type="non-terminal residue" evidence="1">
    <location>
        <position position="50"/>
    </location>
</feature>
<dbReference type="EMBL" id="CAJVPY010021852">
    <property type="protein sequence ID" value="CAG8781005.1"/>
    <property type="molecule type" value="Genomic_DNA"/>
</dbReference>
<protein>
    <submittedName>
        <fullName evidence="1">27222_t:CDS:1</fullName>
    </submittedName>
</protein>
<evidence type="ECO:0000313" key="2">
    <source>
        <dbReference type="Proteomes" id="UP000789405"/>
    </source>
</evidence>
<reference evidence="1" key="1">
    <citation type="submission" date="2021-06" db="EMBL/GenBank/DDBJ databases">
        <authorList>
            <person name="Kallberg Y."/>
            <person name="Tangrot J."/>
            <person name="Rosling A."/>
        </authorList>
    </citation>
    <scope>NUCLEOTIDE SEQUENCE</scope>
    <source>
        <strain evidence="1">MA453B</strain>
    </source>
</reference>
<keyword evidence="2" id="KW-1185">Reference proteome</keyword>
<organism evidence="1 2">
    <name type="scientific">Dentiscutata erythropus</name>
    <dbReference type="NCBI Taxonomy" id="1348616"/>
    <lineage>
        <taxon>Eukaryota</taxon>
        <taxon>Fungi</taxon>
        <taxon>Fungi incertae sedis</taxon>
        <taxon>Mucoromycota</taxon>
        <taxon>Glomeromycotina</taxon>
        <taxon>Glomeromycetes</taxon>
        <taxon>Diversisporales</taxon>
        <taxon>Gigasporaceae</taxon>
        <taxon>Dentiscutata</taxon>
    </lineage>
</organism>
<comment type="caution">
    <text evidence="1">The sequence shown here is derived from an EMBL/GenBank/DDBJ whole genome shotgun (WGS) entry which is preliminary data.</text>
</comment>
<sequence length="50" mass="5500">MTPSNELLLSEALTDDDFQNNNAKSSHSLIISSPLKIKPDSSIISELQKE</sequence>
<dbReference type="Proteomes" id="UP000789405">
    <property type="component" value="Unassembled WGS sequence"/>
</dbReference>
<name>A0A9N9JJ14_9GLOM</name>
<dbReference type="AlphaFoldDB" id="A0A9N9JJ14"/>
<evidence type="ECO:0000313" key="1">
    <source>
        <dbReference type="EMBL" id="CAG8781005.1"/>
    </source>
</evidence>
<proteinExistence type="predicted"/>
<accession>A0A9N9JJ14</accession>